<evidence type="ECO:0000259" key="1">
    <source>
        <dbReference type="Pfam" id="PF00498"/>
    </source>
</evidence>
<dbReference type="InterPro" id="IPR000253">
    <property type="entry name" value="FHA_dom"/>
</dbReference>
<dbReference type="EMBL" id="CP126211">
    <property type="protein sequence ID" value="WIA13526.1"/>
    <property type="molecule type" value="Genomic_DNA"/>
</dbReference>
<reference evidence="2 3" key="1">
    <citation type="submission" date="2023-05" db="EMBL/GenBank/DDBJ databases">
        <title>A 100% complete, gapless, phased diploid assembly of the Scenedesmus obliquus UTEX 3031 genome.</title>
        <authorList>
            <person name="Biondi T.C."/>
            <person name="Hanschen E.R."/>
            <person name="Kwon T."/>
            <person name="Eng W."/>
            <person name="Kruse C.P.S."/>
            <person name="Koehler S.I."/>
            <person name="Kunde Y."/>
            <person name="Gleasner C.D."/>
            <person name="You Mak K.T."/>
            <person name="Polle J."/>
            <person name="Hovde B.T."/>
            <person name="Starkenburg S.R."/>
        </authorList>
    </citation>
    <scope>NUCLEOTIDE SEQUENCE [LARGE SCALE GENOMIC DNA]</scope>
    <source>
        <strain evidence="2 3">DOE0152z</strain>
    </source>
</reference>
<dbReference type="Pfam" id="PF00498">
    <property type="entry name" value="FHA"/>
    <property type="match status" value="1"/>
</dbReference>
<dbReference type="CDD" id="cd00060">
    <property type="entry name" value="FHA"/>
    <property type="match status" value="1"/>
</dbReference>
<organism evidence="2 3">
    <name type="scientific">Tetradesmus obliquus</name>
    <name type="common">Green alga</name>
    <name type="synonym">Acutodesmus obliquus</name>
    <dbReference type="NCBI Taxonomy" id="3088"/>
    <lineage>
        <taxon>Eukaryota</taxon>
        <taxon>Viridiplantae</taxon>
        <taxon>Chlorophyta</taxon>
        <taxon>core chlorophytes</taxon>
        <taxon>Chlorophyceae</taxon>
        <taxon>CS clade</taxon>
        <taxon>Sphaeropleales</taxon>
        <taxon>Scenedesmaceae</taxon>
        <taxon>Tetradesmus</taxon>
    </lineage>
</organism>
<gene>
    <name evidence="2" type="ORF">OEZ85_007098</name>
</gene>
<dbReference type="Proteomes" id="UP001244341">
    <property type="component" value="Chromosome 4b"/>
</dbReference>
<protein>
    <recommendedName>
        <fullName evidence="1">FHA domain-containing protein</fullName>
    </recommendedName>
</protein>
<name>A0ABY8TWM2_TETOB</name>
<sequence>MVWWWRSIACPAYTLKPSAGQEISVIQVKYLVGSGPAADLKLQGANVAAEHAELQQKGKQVFLKALQGESVFDRTYTWIDDAEARANVSYVLASGSSLAFGEQQQSFVVEFEEPSGANPLVEMMMKGMAAGADAQVQKELSD</sequence>
<dbReference type="SUPFAM" id="SSF49879">
    <property type="entry name" value="SMAD/FHA domain"/>
    <property type="match status" value="1"/>
</dbReference>
<feature type="domain" description="FHA" evidence="1">
    <location>
        <begin position="30"/>
        <end position="101"/>
    </location>
</feature>
<proteinExistence type="predicted"/>
<evidence type="ECO:0000313" key="3">
    <source>
        <dbReference type="Proteomes" id="UP001244341"/>
    </source>
</evidence>
<accession>A0ABY8TWM2</accession>
<keyword evidence="3" id="KW-1185">Reference proteome</keyword>
<evidence type="ECO:0000313" key="2">
    <source>
        <dbReference type="EMBL" id="WIA13526.1"/>
    </source>
</evidence>
<dbReference type="Gene3D" id="2.60.200.20">
    <property type="match status" value="1"/>
</dbReference>
<dbReference type="InterPro" id="IPR008984">
    <property type="entry name" value="SMAD_FHA_dom_sf"/>
</dbReference>